<dbReference type="Proteomes" id="UP001162501">
    <property type="component" value="Chromosome 27"/>
</dbReference>
<gene>
    <name evidence="1" type="ORF">MRATA1EN3_LOCUS15294</name>
</gene>
<proteinExistence type="predicted"/>
<evidence type="ECO:0000313" key="2">
    <source>
        <dbReference type="Proteomes" id="UP001162501"/>
    </source>
</evidence>
<organism evidence="1 2">
    <name type="scientific">Rangifer tarandus platyrhynchus</name>
    <name type="common">Svalbard reindeer</name>
    <dbReference type="NCBI Taxonomy" id="3082113"/>
    <lineage>
        <taxon>Eukaryota</taxon>
        <taxon>Metazoa</taxon>
        <taxon>Chordata</taxon>
        <taxon>Craniata</taxon>
        <taxon>Vertebrata</taxon>
        <taxon>Euteleostomi</taxon>
        <taxon>Mammalia</taxon>
        <taxon>Eutheria</taxon>
        <taxon>Laurasiatheria</taxon>
        <taxon>Artiodactyla</taxon>
        <taxon>Ruminantia</taxon>
        <taxon>Pecora</taxon>
        <taxon>Cervidae</taxon>
        <taxon>Odocoileinae</taxon>
        <taxon>Rangifer</taxon>
    </lineage>
</organism>
<accession>A0ACB0ETW1</accession>
<dbReference type="EMBL" id="OX596111">
    <property type="protein sequence ID" value="CAI9704081.1"/>
    <property type="molecule type" value="Genomic_DNA"/>
</dbReference>
<protein>
    <submittedName>
        <fullName evidence="1">Uncharacterized protein</fullName>
    </submittedName>
</protein>
<reference evidence="1" key="1">
    <citation type="submission" date="2023-05" db="EMBL/GenBank/DDBJ databases">
        <authorList>
            <consortium name="ELIXIR-Norway"/>
        </authorList>
    </citation>
    <scope>NUCLEOTIDE SEQUENCE</scope>
</reference>
<evidence type="ECO:0000313" key="1">
    <source>
        <dbReference type="EMBL" id="CAI9704081.1"/>
    </source>
</evidence>
<name>A0ACB0ETW1_RANTA</name>
<sequence>MLMFRPGCQGPQAPADRCQGGCSTYFPAPFHPSPPQARHRASQCSQQWAMTEKELIYLAMGEDIRPGCLTSLPGPGHRGLLRKRLLPYTRLRWITSYSQRENRPPYRCVSMSQE</sequence>